<evidence type="ECO:0000259" key="3">
    <source>
        <dbReference type="PROSITE" id="PS50977"/>
    </source>
</evidence>
<dbReference type="PROSITE" id="PS50977">
    <property type="entry name" value="HTH_TETR_2"/>
    <property type="match status" value="1"/>
</dbReference>
<dbReference type="Gene3D" id="1.10.357.10">
    <property type="entry name" value="Tetracycline Repressor, domain 2"/>
    <property type="match status" value="1"/>
</dbReference>
<proteinExistence type="predicted"/>
<dbReference type="SUPFAM" id="SSF48498">
    <property type="entry name" value="Tetracyclin repressor-like, C-terminal domain"/>
    <property type="match status" value="1"/>
</dbReference>
<comment type="caution">
    <text evidence="4">The sequence shown here is derived from an EMBL/GenBank/DDBJ whole genome shotgun (WGS) entry which is preliminary data.</text>
</comment>
<dbReference type="InterPro" id="IPR009057">
    <property type="entry name" value="Homeodomain-like_sf"/>
</dbReference>
<dbReference type="PATRIC" id="fig|52689.4.peg.3316"/>
<dbReference type="InterPro" id="IPR036271">
    <property type="entry name" value="Tet_transcr_reg_TetR-rel_C_sf"/>
</dbReference>
<dbReference type="OrthoDB" id="9808476at2"/>
<evidence type="ECO:0000313" key="5">
    <source>
        <dbReference type="Proteomes" id="UP000036873"/>
    </source>
</evidence>
<feature type="domain" description="HTH tetR-type" evidence="3">
    <location>
        <begin position="1"/>
        <end position="59"/>
    </location>
</feature>
<dbReference type="Gene3D" id="1.10.10.60">
    <property type="entry name" value="Homeodomain-like"/>
    <property type="match status" value="1"/>
</dbReference>
<dbReference type="Pfam" id="PF00440">
    <property type="entry name" value="TetR_N"/>
    <property type="match status" value="1"/>
</dbReference>
<accession>A0A0L6TVM0</accession>
<feature type="DNA-binding region" description="H-T-H motif" evidence="2">
    <location>
        <begin position="22"/>
        <end position="41"/>
    </location>
</feature>
<reference evidence="5" key="1">
    <citation type="submission" date="2015-07" db="EMBL/GenBank/DDBJ databases">
        <title>Draft genome sequence of Acetobacterium bakii DSM 8293, a potential psychrophilic chemical producer through syngas fermentation.</title>
        <authorList>
            <person name="Song Y."/>
            <person name="Hwang S."/>
            <person name="Cho B.-K."/>
        </authorList>
    </citation>
    <scope>NUCLEOTIDE SEQUENCE [LARGE SCALE GENOMIC DNA]</scope>
    <source>
        <strain evidence="5">DSM 8239</strain>
    </source>
</reference>
<dbReference type="PANTHER" id="PTHR30328:SF54">
    <property type="entry name" value="HTH-TYPE TRANSCRIPTIONAL REPRESSOR SCO4008"/>
    <property type="match status" value="1"/>
</dbReference>
<evidence type="ECO:0000256" key="2">
    <source>
        <dbReference type="PROSITE-ProRule" id="PRU00335"/>
    </source>
</evidence>
<dbReference type="GO" id="GO:0003677">
    <property type="term" value="F:DNA binding"/>
    <property type="evidence" value="ECO:0007669"/>
    <property type="project" value="UniProtKB-UniRule"/>
</dbReference>
<dbReference type="SUPFAM" id="SSF46689">
    <property type="entry name" value="Homeodomain-like"/>
    <property type="match status" value="1"/>
</dbReference>
<dbReference type="InterPro" id="IPR001647">
    <property type="entry name" value="HTH_TetR"/>
</dbReference>
<gene>
    <name evidence="4" type="ORF">AKG39_18105</name>
</gene>
<organism evidence="4 5">
    <name type="scientific">Acetobacterium bakii</name>
    <dbReference type="NCBI Taxonomy" id="52689"/>
    <lineage>
        <taxon>Bacteria</taxon>
        <taxon>Bacillati</taxon>
        <taxon>Bacillota</taxon>
        <taxon>Clostridia</taxon>
        <taxon>Eubacteriales</taxon>
        <taxon>Eubacteriaceae</taxon>
        <taxon>Acetobacterium</taxon>
    </lineage>
</organism>
<evidence type="ECO:0000313" key="4">
    <source>
        <dbReference type="EMBL" id="KNZ40311.1"/>
    </source>
</evidence>
<dbReference type="GO" id="GO:0006355">
    <property type="term" value="P:regulation of DNA-templated transcription"/>
    <property type="evidence" value="ECO:0007669"/>
    <property type="project" value="UniProtKB-ARBA"/>
</dbReference>
<dbReference type="PANTHER" id="PTHR30328">
    <property type="entry name" value="TRANSCRIPTIONAL REPRESSOR"/>
    <property type="match status" value="1"/>
</dbReference>
<evidence type="ECO:0000256" key="1">
    <source>
        <dbReference type="ARBA" id="ARBA00023125"/>
    </source>
</evidence>
<dbReference type="InterPro" id="IPR050109">
    <property type="entry name" value="HTH-type_TetR-like_transc_reg"/>
</dbReference>
<dbReference type="EMBL" id="LGYO01000067">
    <property type="protein sequence ID" value="KNZ40311.1"/>
    <property type="molecule type" value="Genomic_DNA"/>
</dbReference>
<sequence length="200" mass="23801">MRKELILEVAYQKFAEKGYSIPLSEIAEAAGIKKQSIYNYFKSKDELYFAVVNIYVETYFKEKQAEFNDLNHLSPEEQLKTIFMSIIDYYSDTTRLRFWKWLLLNETENLFKRSQSSLKQHEHQLENRLREIVENALSDNHKAETYCLPIVRSYMAMLHGTLDVTMIYHGEFDIKNYAEDVWMIFWAGIESMIIKDYTVA</sequence>
<dbReference type="AlphaFoldDB" id="A0A0L6TVM0"/>
<keyword evidence="1 2" id="KW-0238">DNA-binding</keyword>
<protein>
    <recommendedName>
        <fullName evidence="3">HTH tetR-type domain-containing protein</fullName>
    </recommendedName>
</protein>
<dbReference type="Proteomes" id="UP000036873">
    <property type="component" value="Unassembled WGS sequence"/>
</dbReference>
<keyword evidence="5" id="KW-1185">Reference proteome</keyword>
<dbReference type="RefSeq" id="WP_050741810.1">
    <property type="nucleotide sequence ID" value="NZ_LGYO01000067.1"/>
</dbReference>
<dbReference type="PRINTS" id="PR00455">
    <property type="entry name" value="HTHTETR"/>
</dbReference>
<name>A0A0L6TVM0_9FIRM</name>